<organism evidence="4 5">
    <name type="scientific">Opitutus terrae (strain DSM 11246 / JCM 15787 / PB90-1)</name>
    <dbReference type="NCBI Taxonomy" id="452637"/>
    <lineage>
        <taxon>Bacteria</taxon>
        <taxon>Pseudomonadati</taxon>
        <taxon>Verrucomicrobiota</taxon>
        <taxon>Opitutia</taxon>
        <taxon>Opitutales</taxon>
        <taxon>Opitutaceae</taxon>
        <taxon>Opitutus</taxon>
    </lineage>
</organism>
<evidence type="ECO:0000313" key="5">
    <source>
        <dbReference type="Proteomes" id="UP000007013"/>
    </source>
</evidence>
<dbReference type="PRINTS" id="PR00080">
    <property type="entry name" value="SDRFAMILY"/>
</dbReference>
<keyword evidence="2" id="KW-0560">Oxidoreductase</keyword>
<dbReference type="Proteomes" id="UP000007013">
    <property type="component" value="Chromosome"/>
</dbReference>
<dbReference type="EMBL" id="CP001032">
    <property type="protein sequence ID" value="ACB77288.1"/>
    <property type="molecule type" value="Genomic_DNA"/>
</dbReference>
<evidence type="ECO:0000256" key="1">
    <source>
        <dbReference type="ARBA" id="ARBA00006484"/>
    </source>
</evidence>
<evidence type="ECO:0000256" key="3">
    <source>
        <dbReference type="RuleBase" id="RU000363"/>
    </source>
</evidence>
<dbReference type="InterPro" id="IPR002347">
    <property type="entry name" value="SDR_fam"/>
</dbReference>
<keyword evidence="5" id="KW-1185">Reference proteome</keyword>
<dbReference type="SUPFAM" id="SSF51735">
    <property type="entry name" value="NAD(P)-binding Rossmann-fold domains"/>
    <property type="match status" value="1"/>
</dbReference>
<dbReference type="GO" id="GO:0016491">
    <property type="term" value="F:oxidoreductase activity"/>
    <property type="evidence" value="ECO:0007669"/>
    <property type="project" value="UniProtKB-KW"/>
</dbReference>
<dbReference type="Gene3D" id="3.40.50.720">
    <property type="entry name" value="NAD(P)-binding Rossmann-like Domain"/>
    <property type="match status" value="1"/>
</dbReference>
<dbReference type="Pfam" id="PF00106">
    <property type="entry name" value="adh_short"/>
    <property type="match status" value="1"/>
</dbReference>
<dbReference type="eggNOG" id="COG0300">
    <property type="taxonomic scope" value="Bacteria"/>
</dbReference>
<evidence type="ECO:0000313" key="4">
    <source>
        <dbReference type="EMBL" id="ACB77288.1"/>
    </source>
</evidence>
<sequence length="290" mass="30779">MNRLACLLPVPSQRLADLYRTAFVTGASAGLGRAFTEMLLAEGVRVWGTARDTGRLAEMASTHPAQFTPVVLDLADTTAAVGAFQRAQQSAGGAFDLVINNAGYGVFGRFETTEFAVWEAQVRAMLGASMQLAHVALAAMRQANRGCLVNVASLAVEFPLPFMSGYNVAKAGLAAFSESLVIETKGSGITVIDLRPGDFRTDFNQSMQTASASSAPREPMLDRSWTALDANLRAAPPPAAAAAGLRRALLRRRSGTVRLGSFFQARLAPLGAAWLPAGLRRALACRYFGI</sequence>
<dbReference type="STRING" id="452637.Oter_4014"/>
<proteinExistence type="inferred from homology"/>
<comment type="similarity">
    <text evidence="1 3">Belongs to the short-chain dehydrogenases/reductases (SDR) family.</text>
</comment>
<dbReference type="AlphaFoldDB" id="B1ZZV5"/>
<name>B1ZZV5_OPITP</name>
<reference evidence="4 5" key="1">
    <citation type="journal article" date="2011" name="J. Bacteriol.">
        <title>Genome sequence of the verrucomicrobium Opitutus terrae PB90-1, an abundant inhabitant of rice paddy soil ecosystems.</title>
        <authorList>
            <person name="van Passel M.W."/>
            <person name="Kant R."/>
            <person name="Palva A."/>
            <person name="Copeland A."/>
            <person name="Lucas S."/>
            <person name="Lapidus A."/>
            <person name="Glavina del Rio T."/>
            <person name="Pitluck S."/>
            <person name="Goltsman E."/>
            <person name="Clum A."/>
            <person name="Sun H."/>
            <person name="Schmutz J."/>
            <person name="Larimer F.W."/>
            <person name="Land M.L."/>
            <person name="Hauser L."/>
            <person name="Kyrpides N."/>
            <person name="Mikhailova N."/>
            <person name="Richardson P.P."/>
            <person name="Janssen P.H."/>
            <person name="de Vos W.M."/>
            <person name="Smidt H."/>
        </authorList>
    </citation>
    <scope>NUCLEOTIDE SEQUENCE [LARGE SCALE GENOMIC DNA]</scope>
    <source>
        <strain evidence="5">DSM 11246 / JCM 15787 / PB90-1</strain>
    </source>
</reference>
<dbReference type="HOGENOM" id="CLU_010194_2_9_0"/>
<evidence type="ECO:0000256" key="2">
    <source>
        <dbReference type="ARBA" id="ARBA00023002"/>
    </source>
</evidence>
<dbReference type="GO" id="GO:0016020">
    <property type="term" value="C:membrane"/>
    <property type="evidence" value="ECO:0007669"/>
    <property type="project" value="TreeGrafter"/>
</dbReference>
<dbReference type="InterPro" id="IPR036291">
    <property type="entry name" value="NAD(P)-bd_dom_sf"/>
</dbReference>
<protein>
    <submittedName>
        <fullName evidence="4">Short-chain dehydrogenase/reductase SDR</fullName>
    </submittedName>
</protein>
<dbReference type="PANTHER" id="PTHR44196:SF1">
    <property type="entry name" value="DEHYDROGENASE_REDUCTASE SDR FAMILY MEMBER 7B"/>
    <property type="match status" value="1"/>
</dbReference>
<dbReference type="KEGG" id="ote:Oter_4014"/>
<dbReference type="PRINTS" id="PR00081">
    <property type="entry name" value="GDHRDH"/>
</dbReference>
<accession>B1ZZV5</accession>
<gene>
    <name evidence="4" type="ordered locus">Oter_4014</name>
</gene>
<dbReference type="PANTHER" id="PTHR44196">
    <property type="entry name" value="DEHYDROGENASE/REDUCTASE SDR FAMILY MEMBER 7B"/>
    <property type="match status" value="1"/>
</dbReference>